<evidence type="ECO:0000313" key="3">
    <source>
        <dbReference type="Proteomes" id="UP001173465"/>
    </source>
</evidence>
<gene>
    <name evidence="2" type="ORF">HX099_06010</name>
</gene>
<comment type="caution">
    <text evidence="2">The sequence shown here is derived from an EMBL/GenBank/DDBJ whole genome shotgun (WGS) entry which is preliminary data.</text>
</comment>
<sequence>MSNQGRKDRGWRKPRASSEVLLTARKIYVLPTKAGFGLLLALIVMLLAAINYQNSMAYGLTFLLASLALLSLLHTWRNLWRLQLQPAGVSHCFVKQAAGFQIKLLNSPRGAERLALGIGWQGAQLQWVDLAKGAEQVIQLHLVGQRRGSLAAPSIRLVSTYPLGIWQAWSHFQLKQSALVYPEPLALPLASQVAGEQQDQQASQARQAGVDDYEGLRQWQAGESLRRVNWKAWSRGQGLLVKAFNQLTGSQQQLDFASLSGDVEQRLSVLTYHVLALTEQQQSFSLHLPQTSIGPGQGLGHLEACLQALALVGEGHA</sequence>
<evidence type="ECO:0000313" key="2">
    <source>
        <dbReference type="EMBL" id="MDM1696215.1"/>
    </source>
</evidence>
<feature type="transmembrane region" description="Helical" evidence="1">
    <location>
        <begin position="56"/>
        <end position="76"/>
    </location>
</feature>
<keyword evidence="1" id="KW-1133">Transmembrane helix</keyword>
<reference evidence="2" key="1">
    <citation type="submission" date="2020-06" db="EMBL/GenBank/DDBJ databases">
        <authorList>
            <person name="Dong N."/>
        </authorList>
    </citation>
    <scope>NUCLEOTIDE SEQUENCE</scope>
    <source>
        <strain evidence="2">DF46-2-2</strain>
    </source>
</reference>
<feature type="transmembrane region" description="Helical" evidence="1">
    <location>
        <begin position="27"/>
        <end position="50"/>
    </location>
</feature>
<dbReference type="RefSeq" id="WP_286593574.1">
    <property type="nucleotide sequence ID" value="NZ_JACANB010000003.1"/>
</dbReference>
<dbReference type="PANTHER" id="PTHR34351">
    <property type="entry name" value="SLR1927 PROTEIN-RELATED"/>
    <property type="match status" value="1"/>
</dbReference>
<evidence type="ECO:0000256" key="1">
    <source>
        <dbReference type="SAM" id="Phobius"/>
    </source>
</evidence>
<keyword evidence="1" id="KW-0472">Membrane</keyword>
<proteinExistence type="predicted"/>
<dbReference type="AlphaFoldDB" id="A0AAW7DQD6"/>
<accession>A0AAW7DQD6</accession>
<dbReference type="EMBL" id="JACANB010000003">
    <property type="protein sequence ID" value="MDM1696215.1"/>
    <property type="molecule type" value="Genomic_DNA"/>
</dbReference>
<protein>
    <submittedName>
        <fullName evidence="2">DUF58 domain-containing protein</fullName>
    </submittedName>
</protein>
<dbReference type="PANTHER" id="PTHR34351:SF1">
    <property type="entry name" value="SLR1927 PROTEIN"/>
    <property type="match status" value="1"/>
</dbReference>
<keyword evidence="1" id="KW-0812">Transmembrane</keyword>
<organism evidence="2 3">
    <name type="scientific">Thiopseudomonas alkaliphila</name>
    <dbReference type="NCBI Taxonomy" id="1697053"/>
    <lineage>
        <taxon>Bacteria</taxon>
        <taxon>Pseudomonadati</taxon>
        <taxon>Pseudomonadota</taxon>
        <taxon>Gammaproteobacteria</taxon>
        <taxon>Pseudomonadales</taxon>
        <taxon>Pseudomonadaceae</taxon>
        <taxon>Thiopseudomonas</taxon>
    </lineage>
</organism>
<name>A0AAW7DQD6_9GAMM</name>
<dbReference type="Proteomes" id="UP001173465">
    <property type="component" value="Unassembled WGS sequence"/>
</dbReference>
<reference evidence="2" key="2">
    <citation type="journal article" date="2022" name="Sci. Total Environ.">
        <title>Prevalence, transmission, and molecular epidemiology of tet(X)-positive bacteria among humans, animals, and environmental niches in China: An epidemiological, and genomic-based study.</title>
        <authorList>
            <person name="Dong N."/>
            <person name="Zeng Y."/>
            <person name="Cai C."/>
            <person name="Sun C."/>
            <person name="Lu J."/>
            <person name="Liu C."/>
            <person name="Zhou H."/>
            <person name="Sun Q."/>
            <person name="Shu L."/>
            <person name="Wang H."/>
            <person name="Wang Y."/>
            <person name="Wang S."/>
            <person name="Wu C."/>
            <person name="Chan E.W."/>
            <person name="Chen G."/>
            <person name="Shen Z."/>
            <person name="Chen S."/>
            <person name="Zhang R."/>
        </authorList>
    </citation>
    <scope>NUCLEOTIDE SEQUENCE</scope>
    <source>
        <strain evidence="2">DF46-2-2</strain>
    </source>
</reference>